<evidence type="ECO:0000313" key="2">
    <source>
        <dbReference type="EMBL" id="MQT16785.1"/>
    </source>
</evidence>
<dbReference type="InterPro" id="IPR029069">
    <property type="entry name" value="HotDog_dom_sf"/>
</dbReference>
<comment type="caution">
    <text evidence="2">The sequence shown here is derived from an EMBL/GenBank/DDBJ whole genome shotgun (WGS) entry which is preliminary data.</text>
</comment>
<organism evidence="2 3">
    <name type="scientific">Sandarakinorhabdus fusca</name>
    <dbReference type="NCBI Taxonomy" id="1439888"/>
    <lineage>
        <taxon>Bacteria</taxon>
        <taxon>Pseudomonadati</taxon>
        <taxon>Pseudomonadota</taxon>
        <taxon>Alphaproteobacteria</taxon>
        <taxon>Sphingomonadales</taxon>
        <taxon>Sphingosinicellaceae</taxon>
        <taxon>Sandarakinorhabdus</taxon>
    </lineage>
</organism>
<evidence type="ECO:0000313" key="3">
    <source>
        <dbReference type="Proteomes" id="UP000481327"/>
    </source>
</evidence>
<dbReference type="InterPro" id="IPR042171">
    <property type="entry name" value="Acyl-CoA_hotdog"/>
</dbReference>
<dbReference type="RefSeq" id="WP_152577246.1">
    <property type="nucleotide sequence ID" value="NZ_JAATJI010000001.1"/>
</dbReference>
<dbReference type="InterPro" id="IPR049450">
    <property type="entry name" value="ACOT8-like_C"/>
</dbReference>
<dbReference type="Gene3D" id="2.40.160.210">
    <property type="entry name" value="Acyl-CoA thioesterase, double hotdog domain"/>
    <property type="match status" value="1"/>
</dbReference>
<reference evidence="2 3" key="1">
    <citation type="submission" date="2019-09" db="EMBL/GenBank/DDBJ databases">
        <title>Polymorphobacter sp. isolated from a lake in China.</title>
        <authorList>
            <person name="Liu Z."/>
        </authorList>
    </citation>
    <scope>NUCLEOTIDE SEQUENCE [LARGE SCALE GENOMIC DNA]</scope>
    <source>
        <strain evidence="2 3">D40P</strain>
    </source>
</reference>
<feature type="domain" description="Acyl-CoA thioesterase-like C-terminal" evidence="1">
    <location>
        <begin position="140"/>
        <end position="263"/>
    </location>
</feature>
<dbReference type="OrthoDB" id="3214314at2"/>
<dbReference type="Proteomes" id="UP000481327">
    <property type="component" value="Unassembled WGS sequence"/>
</dbReference>
<name>A0A7C9KW85_9SPHN</name>
<dbReference type="Pfam" id="PF20789">
    <property type="entry name" value="4HBT_3C"/>
    <property type="match status" value="1"/>
</dbReference>
<dbReference type="AlphaFoldDB" id="A0A7C9KW85"/>
<proteinExistence type="predicted"/>
<dbReference type="CDD" id="cd03444">
    <property type="entry name" value="Thioesterase_II_repeat1"/>
    <property type="match status" value="1"/>
</dbReference>
<accession>A0A7C9KW85</accession>
<gene>
    <name evidence="2" type="ORF">F3168_05900</name>
</gene>
<evidence type="ECO:0000259" key="1">
    <source>
        <dbReference type="Pfam" id="PF20789"/>
    </source>
</evidence>
<keyword evidence="3" id="KW-1185">Reference proteome</keyword>
<dbReference type="EMBL" id="WIOL01000002">
    <property type="protein sequence ID" value="MQT16785.1"/>
    <property type="molecule type" value="Genomic_DNA"/>
</dbReference>
<sequence length="308" mass="32674">MTLISLGVGATATQFTLAVTPQLCVGHPDNLFLFGGAGMAAGLAAIETATGRPTVWAAAQYLSYARPDKTLTLDVLVPVSGKYTSQARVVVRDGDSEILTVNAALGARPAAPEAQWATMPDVPPPAACPVMDYNWVRREDDINASFEKRVAQGRFGAAQAEGGPSPDGVARLWVRPRATAGPIDRIALAVMADFLPSGIGNALGTAAGGNSLDNTIRFARIVPTDWVLADIRIHAASQGFVHGRVHLFARTGELLATASQSMILRVRYTPVDWRAAIPSDPVRPATTRVPVGHAMGQERVLHGMRHDF</sequence>
<dbReference type="SUPFAM" id="SSF54637">
    <property type="entry name" value="Thioesterase/thiol ester dehydrase-isomerase"/>
    <property type="match status" value="2"/>
</dbReference>
<protein>
    <submittedName>
        <fullName evidence="2">Acyl-CoA thioesterase</fullName>
    </submittedName>
</protein>